<accession>A0A543K902</accession>
<dbReference type="SUPFAM" id="SSF52540">
    <property type="entry name" value="P-loop containing nucleoside triphosphate hydrolases"/>
    <property type="match status" value="1"/>
</dbReference>
<dbReference type="AlphaFoldDB" id="A0A543K902"/>
<reference evidence="2 3" key="1">
    <citation type="submission" date="2019-06" db="EMBL/GenBank/DDBJ databases">
        <title>Genomic Encyclopedia of Archaeal and Bacterial Type Strains, Phase II (KMG-II): from individual species to whole genera.</title>
        <authorList>
            <person name="Goeker M."/>
        </authorList>
    </citation>
    <scope>NUCLEOTIDE SEQUENCE [LARGE SCALE GENOMIC DNA]</scope>
    <source>
        <strain evidence="2 3">DSM 18423</strain>
    </source>
</reference>
<evidence type="ECO:0000313" key="2">
    <source>
        <dbReference type="EMBL" id="TQM91560.1"/>
    </source>
</evidence>
<proteinExistence type="predicted"/>
<evidence type="ECO:0000256" key="1">
    <source>
        <dbReference type="SAM" id="MobiDB-lite"/>
    </source>
</evidence>
<organism evidence="2 3">
    <name type="scientific">Roseinatronobacter monicus</name>
    <dbReference type="NCBI Taxonomy" id="393481"/>
    <lineage>
        <taxon>Bacteria</taxon>
        <taxon>Pseudomonadati</taxon>
        <taxon>Pseudomonadota</taxon>
        <taxon>Alphaproteobacteria</taxon>
        <taxon>Rhodobacterales</taxon>
        <taxon>Paracoccaceae</taxon>
        <taxon>Roseinatronobacter</taxon>
    </lineage>
</organism>
<evidence type="ECO:0000313" key="3">
    <source>
        <dbReference type="Proteomes" id="UP000320582"/>
    </source>
</evidence>
<evidence type="ECO:0008006" key="4">
    <source>
        <dbReference type="Google" id="ProtNLM"/>
    </source>
</evidence>
<name>A0A543K902_9RHOB</name>
<dbReference type="OrthoDB" id="7873771at2"/>
<gene>
    <name evidence="2" type="ORF">BD293_0124</name>
</gene>
<sequence>MPLETQHSVPPEQGGNAGSGTRKAAVDRYLTELFSQIDAAPLPDLPSVLISGAVRCGKTKVARRVALRAGFHHLKTDQIRNRTYLNCSENEKRRIAKYVYHRILLQFPKGVLIEGTGIMDAPCELPKWADARGIAFFAIGYSFDTPEAKHRDLLAYRAAQTCWTKNSKSDDEMLRFARRLIRRSTEIKRYCAAQGLPYFDLDSARFDAERDRIMHQIEASLRARHKQQTRPRQQAGILARLQFWR</sequence>
<dbReference type="Gene3D" id="3.40.50.300">
    <property type="entry name" value="P-loop containing nucleotide triphosphate hydrolases"/>
    <property type="match status" value="1"/>
</dbReference>
<dbReference type="RefSeq" id="WP_142079338.1">
    <property type="nucleotide sequence ID" value="NZ_VFPT01000001.1"/>
</dbReference>
<keyword evidence="3" id="KW-1185">Reference proteome</keyword>
<protein>
    <recommendedName>
        <fullName evidence="4">AAA domain-containing protein</fullName>
    </recommendedName>
</protein>
<comment type="caution">
    <text evidence="2">The sequence shown here is derived from an EMBL/GenBank/DDBJ whole genome shotgun (WGS) entry which is preliminary data.</text>
</comment>
<feature type="region of interest" description="Disordered" evidence="1">
    <location>
        <begin position="1"/>
        <end position="21"/>
    </location>
</feature>
<dbReference type="InterPro" id="IPR027417">
    <property type="entry name" value="P-loop_NTPase"/>
</dbReference>
<dbReference type="EMBL" id="VFPT01000001">
    <property type="protein sequence ID" value="TQM91560.1"/>
    <property type="molecule type" value="Genomic_DNA"/>
</dbReference>
<dbReference type="Proteomes" id="UP000320582">
    <property type="component" value="Unassembled WGS sequence"/>
</dbReference>